<gene>
    <name evidence="6" type="ORF">IAD49_03400</name>
</gene>
<evidence type="ECO:0000256" key="1">
    <source>
        <dbReference type="ARBA" id="ARBA00022801"/>
    </source>
</evidence>
<proteinExistence type="predicted"/>
<dbReference type="PROSITE" id="PS51194">
    <property type="entry name" value="HELICASE_CTER"/>
    <property type="match status" value="1"/>
</dbReference>
<dbReference type="InterPro" id="IPR013663">
    <property type="entry name" value="Helicase_SWF/SNF/SWI_bac"/>
</dbReference>
<evidence type="ECO:0000259" key="4">
    <source>
        <dbReference type="PROSITE" id="PS51192"/>
    </source>
</evidence>
<name>A0A9D1HU62_9BACT</name>
<feature type="domain" description="Helicase ATP-binding" evidence="4">
    <location>
        <begin position="610"/>
        <end position="771"/>
    </location>
</feature>
<dbReference type="PANTHER" id="PTHR10799">
    <property type="entry name" value="SNF2/RAD54 HELICASE FAMILY"/>
    <property type="match status" value="1"/>
</dbReference>
<dbReference type="SMART" id="SM00487">
    <property type="entry name" value="DEXDc"/>
    <property type="match status" value="1"/>
</dbReference>
<keyword evidence="2" id="KW-0479">Metal-binding</keyword>
<evidence type="ECO:0000259" key="5">
    <source>
        <dbReference type="PROSITE" id="PS51194"/>
    </source>
</evidence>
<dbReference type="SUPFAM" id="SSF52540">
    <property type="entry name" value="P-loop containing nucleoside triphosphate hydrolases"/>
    <property type="match status" value="2"/>
</dbReference>
<evidence type="ECO:0000313" key="7">
    <source>
        <dbReference type="Proteomes" id="UP000824087"/>
    </source>
</evidence>
<dbReference type="InterPro" id="IPR027417">
    <property type="entry name" value="P-loop_NTPase"/>
</dbReference>
<dbReference type="Gene3D" id="3.40.50.10810">
    <property type="entry name" value="Tandem AAA-ATPase domain"/>
    <property type="match status" value="1"/>
</dbReference>
<organism evidence="6 7">
    <name type="scientific">Candidatus Fimihabitans intestinipullorum</name>
    <dbReference type="NCBI Taxonomy" id="2840820"/>
    <lineage>
        <taxon>Bacteria</taxon>
        <taxon>Bacillati</taxon>
        <taxon>Mycoplasmatota</taxon>
        <taxon>Mycoplasmatota incertae sedis</taxon>
        <taxon>Candidatus Fimihabitans</taxon>
    </lineage>
</organism>
<dbReference type="GO" id="GO:0016787">
    <property type="term" value="F:hydrolase activity"/>
    <property type="evidence" value="ECO:0007669"/>
    <property type="project" value="UniProtKB-KW"/>
</dbReference>
<feature type="domain" description="SWIM-type" evidence="3">
    <location>
        <begin position="57"/>
        <end position="94"/>
    </location>
</feature>
<dbReference type="GO" id="GO:0008270">
    <property type="term" value="F:zinc ion binding"/>
    <property type="evidence" value="ECO:0007669"/>
    <property type="project" value="UniProtKB-KW"/>
</dbReference>
<keyword evidence="6" id="KW-0067">ATP-binding</keyword>
<keyword evidence="2" id="KW-0863">Zinc-finger</keyword>
<keyword evidence="1" id="KW-0378">Hydrolase</keyword>
<dbReference type="InterPro" id="IPR038718">
    <property type="entry name" value="SNF2-like_sf"/>
</dbReference>
<accession>A0A9D1HU62</accession>
<reference evidence="6" key="1">
    <citation type="submission" date="2020-10" db="EMBL/GenBank/DDBJ databases">
        <authorList>
            <person name="Gilroy R."/>
        </authorList>
    </citation>
    <scope>NUCLEOTIDE SEQUENCE</scope>
    <source>
        <strain evidence="6">CHK197-8231</strain>
    </source>
</reference>
<feature type="domain" description="Helicase C-terminal" evidence="5">
    <location>
        <begin position="894"/>
        <end position="1049"/>
    </location>
</feature>
<comment type="caution">
    <text evidence="6">The sequence shown here is derived from an EMBL/GenBank/DDBJ whole genome shotgun (WGS) entry which is preliminary data.</text>
</comment>
<dbReference type="PROSITE" id="PS51192">
    <property type="entry name" value="HELICASE_ATP_BIND_1"/>
    <property type="match status" value="1"/>
</dbReference>
<evidence type="ECO:0000313" key="6">
    <source>
        <dbReference type="EMBL" id="HIU22609.1"/>
    </source>
</evidence>
<evidence type="ECO:0000259" key="3">
    <source>
        <dbReference type="PROSITE" id="PS50966"/>
    </source>
</evidence>
<dbReference type="InterPro" id="IPR001650">
    <property type="entry name" value="Helicase_C-like"/>
</dbReference>
<dbReference type="PROSITE" id="PS50966">
    <property type="entry name" value="ZF_SWIM"/>
    <property type="match status" value="1"/>
</dbReference>
<protein>
    <submittedName>
        <fullName evidence="6">DEAD/DEAH box helicase</fullName>
    </submittedName>
</protein>
<dbReference type="AlphaFoldDB" id="A0A9D1HU62"/>
<keyword evidence="6" id="KW-0347">Helicase</keyword>
<evidence type="ECO:0000256" key="2">
    <source>
        <dbReference type="PROSITE-ProRule" id="PRU00325"/>
    </source>
</evidence>
<dbReference type="CDD" id="cd18793">
    <property type="entry name" value="SF2_C_SNF"/>
    <property type="match status" value="1"/>
</dbReference>
<dbReference type="InterPro" id="IPR014001">
    <property type="entry name" value="Helicase_ATP-bd"/>
</dbReference>
<dbReference type="InterPro" id="IPR000330">
    <property type="entry name" value="SNF2_N"/>
</dbReference>
<dbReference type="Gene3D" id="3.40.50.300">
    <property type="entry name" value="P-loop containing nucleotide triphosphate hydrolases"/>
    <property type="match status" value="1"/>
</dbReference>
<dbReference type="Pfam" id="PF00271">
    <property type="entry name" value="Helicase_C"/>
    <property type="match status" value="1"/>
</dbReference>
<dbReference type="SMART" id="SM00490">
    <property type="entry name" value="HELICc"/>
    <property type="match status" value="1"/>
</dbReference>
<dbReference type="Pfam" id="PF00176">
    <property type="entry name" value="SNF2-rel_dom"/>
    <property type="match status" value="1"/>
</dbReference>
<dbReference type="InterPro" id="IPR007527">
    <property type="entry name" value="Znf_SWIM"/>
</dbReference>
<dbReference type="GO" id="GO:0005524">
    <property type="term" value="F:ATP binding"/>
    <property type="evidence" value="ECO:0007669"/>
    <property type="project" value="InterPro"/>
</dbReference>
<reference evidence="6" key="2">
    <citation type="journal article" date="2021" name="PeerJ">
        <title>Extensive microbial diversity within the chicken gut microbiome revealed by metagenomics and culture.</title>
        <authorList>
            <person name="Gilroy R."/>
            <person name="Ravi A."/>
            <person name="Getino M."/>
            <person name="Pursley I."/>
            <person name="Horton D.L."/>
            <person name="Alikhan N.F."/>
            <person name="Baker D."/>
            <person name="Gharbi K."/>
            <person name="Hall N."/>
            <person name="Watson M."/>
            <person name="Adriaenssens E.M."/>
            <person name="Foster-Nyarko E."/>
            <person name="Jarju S."/>
            <person name="Secka A."/>
            <person name="Antonio M."/>
            <person name="Oren A."/>
            <person name="Chaudhuri R.R."/>
            <person name="La Ragione R."/>
            <person name="Hildebrand F."/>
            <person name="Pallen M.J."/>
        </authorList>
    </citation>
    <scope>NUCLEOTIDE SEQUENCE</scope>
    <source>
        <strain evidence="6">CHK197-8231</strain>
    </source>
</reference>
<dbReference type="InterPro" id="IPR049730">
    <property type="entry name" value="SNF2/RAD54-like_C"/>
</dbReference>
<keyword evidence="6" id="KW-0547">Nucleotide-binding</keyword>
<dbReference type="Proteomes" id="UP000824087">
    <property type="component" value="Unassembled WGS sequence"/>
</dbReference>
<dbReference type="GO" id="GO:0004386">
    <property type="term" value="F:helicase activity"/>
    <property type="evidence" value="ECO:0007669"/>
    <property type="project" value="UniProtKB-KW"/>
</dbReference>
<sequence length="1067" mass="124564">MSKLVRVEDIVKVVGMKNYIASLEMLETNLSYRGYQLNEKKEAVLEFLYSAKEKAIVHITIDKKRNIKAIQCDCEHFNQDVYCPHVALAIKYLFSDETLVNHLIQRLNKEQDDGFNRLLFMAMKEEKIKKPLRISLGLKQIDRYEPFIYELQVRVGDRKEYLLKRQLEEFITSYGKEDVVIPIGKEFTYDSKEYTVAKQDEPVMEFLKMYVDSQMISKAFYTYARREISSITISKSTLSHVLGLCKNRKFYVDQLGKKTVCDGISDQFHLDASLLDENAKVRLSMEYGDIVPLTEDYEYILSDGICYRLGKDERKLLRLLVRNHKKTVLLTEQDLPSFVDHVLPKVLKFDEHMKIAPSLQDRFQIGEWVPRLYFEKRKKEIVAHIHLKDHKEEFDIYKKDENRYYVYSHRMVEEIESLLVHYGFRRVKDEFVLKDEEAVIYFIERGMYVISEQYDTMIESSLKKMKVNRKTKVESSFRIGQDRILNYEFQLEGVEQEDFSNVLEALAKKKKYVQLKSGDYLDLEQEALEEFDQVYQSLGFSNYDPKGKLPIYECVRLLEMGRHQLGTLSLDDSVEKYMEEFKTYKDQKVKFTKEESILRDYQMTGVKWMLMIAHLGFGGILADEMGLGKSLQTIVYIKHRLKEDPKRKFLIVVPTSLVYNWQNEWEKFAPHIHYEVIHETKEKRQKKLEHLEDCQVVITSYGTLRNDIDFYRDVCFDTCLIDEAQSIKNVGSETTMAVKQVVANTKFALTGTPIENSVLELWSIFDYLMPGFLGDLPSFKERYQIKNLEESAEALDELRSLISPFILRRRKCDVLKDLPAKIENNVYVELSDEQKALYVQTLEETKLKIEEAVADSGFQKNQFLILSLLMKLRQICIDPRLLFEGGCIGSKMETVIDLVSQIKENGHKILLFSQFPSALKLLIPKLEEKGISYAYLDGQTKSKERMRLVENFQKNDETVFLISLKAGGTGLNLTSADVVIHLDPWWNPQVENQATDRSHRIGQKNVVEVIKLITKGTIEERIVELQRRKSELSARLIDQGTETADTMLTKLSEEDLWSLLGGTESKF</sequence>
<dbReference type="Pfam" id="PF08455">
    <property type="entry name" value="SNF2_assoc"/>
    <property type="match status" value="1"/>
</dbReference>
<keyword evidence="2" id="KW-0862">Zinc</keyword>
<dbReference type="CDD" id="cd18012">
    <property type="entry name" value="DEXQc_arch_SWI2_SNF2"/>
    <property type="match status" value="1"/>
</dbReference>
<dbReference type="EMBL" id="DVML01000020">
    <property type="protein sequence ID" value="HIU22609.1"/>
    <property type="molecule type" value="Genomic_DNA"/>
</dbReference>